<proteinExistence type="predicted"/>
<evidence type="ECO:0000313" key="4">
    <source>
        <dbReference type="Proteomes" id="UP000777784"/>
    </source>
</evidence>
<evidence type="ECO:0000313" key="3">
    <source>
        <dbReference type="EMBL" id="MBU2693120.1"/>
    </source>
</evidence>
<keyword evidence="1" id="KW-0472">Membrane</keyword>
<feature type="transmembrane region" description="Helical" evidence="1">
    <location>
        <begin position="161"/>
        <end position="179"/>
    </location>
</feature>
<feature type="transmembrane region" description="Helical" evidence="1">
    <location>
        <begin position="255"/>
        <end position="273"/>
    </location>
</feature>
<evidence type="ECO:0000259" key="2">
    <source>
        <dbReference type="Pfam" id="PF03599"/>
    </source>
</evidence>
<comment type="caution">
    <text evidence="3">The sequence shown here is derived from an EMBL/GenBank/DDBJ whole genome shotgun (WGS) entry which is preliminary data.</text>
</comment>
<dbReference type="Gene3D" id="3.40.50.11600">
    <property type="match status" value="1"/>
</dbReference>
<feature type="domain" description="CO dehydrogenase/acetyl-CoA synthase delta subunit TIM barrel" evidence="2">
    <location>
        <begin position="13"/>
        <end position="128"/>
    </location>
</feature>
<reference evidence="3" key="1">
    <citation type="submission" date="2021-05" db="EMBL/GenBank/DDBJ databases">
        <title>Energy efficiency and biological interactions define the core microbiome of deep oligotrophic groundwater.</title>
        <authorList>
            <person name="Mehrshad M."/>
            <person name="Lopez-Fernandez M."/>
            <person name="Bell E."/>
            <person name="Bernier-Latmani R."/>
            <person name="Bertilsson S."/>
            <person name="Dopson M."/>
        </authorList>
    </citation>
    <scope>NUCLEOTIDE SEQUENCE</scope>
    <source>
        <strain evidence="3">Modern_marine.mb.64</strain>
    </source>
</reference>
<protein>
    <submittedName>
        <fullName evidence="3">Acetyl-CoA synthase subunit gamma</fullName>
    </submittedName>
</protein>
<feature type="transmembrane region" description="Helical" evidence="1">
    <location>
        <begin position="293"/>
        <end position="315"/>
    </location>
</feature>
<dbReference type="InterPro" id="IPR016041">
    <property type="entry name" value="Ac-CoA_synth_d_su_TIM-brl"/>
</dbReference>
<feature type="transmembrane region" description="Helical" evidence="1">
    <location>
        <begin position="200"/>
        <end position="220"/>
    </location>
</feature>
<gene>
    <name evidence="3" type="ORF">KJ970_19560</name>
</gene>
<dbReference type="Pfam" id="PF03599">
    <property type="entry name" value="CdhD"/>
    <property type="match status" value="1"/>
</dbReference>
<organism evidence="3 4">
    <name type="scientific">Eiseniibacteriota bacterium</name>
    <dbReference type="NCBI Taxonomy" id="2212470"/>
    <lineage>
        <taxon>Bacteria</taxon>
        <taxon>Candidatus Eiseniibacteriota</taxon>
    </lineage>
</organism>
<evidence type="ECO:0000256" key="1">
    <source>
        <dbReference type="SAM" id="Phobius"/>
    </source>
</evidence>
<keyword evidence="1" id="KW-1133">Transmembrane helix</keyword>
<sequence length="316" mass="34411">MKVRWNIGRMNYAVPPGLYAAGHPTTESPVLVTANYKLTFDSLRKDLGRLDAWILVLDTKGINVWCAAGKGTFGTGELIHRVQQTRLAEIVSHRELILPQLGAPGVAAHEIKKGSGFRVIYGPVLAGDIRRFLENGKKATPGMRRVRFDLPARLAVVPVELVQWCGYTMMAMVLFLLLAGIHRSGYDPALLPGRGLRAALLIFIAYLAGGVVTPMLLPWIPGRAFFIKGALIGLALVAIFWGTGLLSLRSPGDRLEAVAWLMLTPAITAFMAMNYTGASTYTSLSGVKREMHFAVPAQIAGAVIGLVFWIARLFFV</sequence>
<keyword evidence="1" id="KW-0812">Transmembrane</keyword>
<dbReference type="EMBL" id="JAHJDP010000114">
    <property type="protein sequence ID" value="MBU2693120.1"/>
    <property type="molecule type" value="Genomic_DNA"/>
</dbReference>
<feature type="transmembrane region" description="Helical" evidence="1">
    <location>
        <begin position="226"/>
        <end position="248"/>
    </location>
</feature>
<name>A0A948RYD6_UNCEI</name>
<dbReference type="Proteomes" id="UP000777784">
    <property type="component" value="Unassembled WGS sequence"/>
</dbReference>
<accession>A0A948RYD6</accession>
<dbReference type="AlphaFoldDB" id="A0A948RYD6"/>
<dbReference type="NCBIfam" id="NF040863">
    <property type="entry name" value="HgcA_corrinoid"/>
    <property type="match status" value="1"/>
</dbReference>